<evidence type="ECO:0000313" key="2">
    <source>
        <dbReference type="EMBL" id="GIY80266.1"/>
    </source>
</evidence>
<evidence type="ECO:0000256" key="1">
    <source>
        <dbReference type="SAM" id="MobiDB-lite"/>
    </source>
</evidence>
<organism evidence="2 3">
    <name type="scientific">Caerostris extrusa</name>
    <name type="common">Bark spider</name>
    <name type="synonym">Caerostris bankana</name>
    <dbReference type="NCBI Taxonomy" id="172846"/>
    <lineage>
        <taxon>Eukaryota</taxon>
        <taxon>Metazoa</taxon>
        <taxon>Ecdysozoa</taxon>
        <taxon>Arthropoda</taxon>
        <taxon>Chelicerata</taxon>
        <taxon>Arachnida</taxon>
        <taxon>Araneae</taxon>
        <taxon>Araneomorphae</taxon>
        <taxon>Entelegynae</taxon>
        <taxon>Araneoidea</taxon>
        <taxon>Araneidae</taxon>
        <taxon>Caerostris</taxon>
    </lineage>
</organism>
<dbReference type="EMBL" id="BPLR01015989">
    <property type="protein sequence ID" value="GIY80266.1"/>
    <property type="molecule type" value="Genomic_DNA"/>
</dbReference>
<comment type="caution">
    <text evidence="2">The sequence shown here is derived from an EMBL/GenBank/DDBJ whole genome shotgun (WGS) entry which is preliminary data.</text>
</comment>
<protein>
    <submittedName>
        <fullName evidence="2">Uncharacterized protein</fullName>
    </submittedName>
</protein>
<reference evidence="2 3" key="1">
    <citation type="submission" date="2021-06" db="EMBL/GenBank/DDBJ databases">
        <title>Caerostris extrusa draft genome.</title>
        <authorList>
            <person name="Kono N."/>
            <person name="Arakawa K."/>
        </authorList>
    </citation>
    <scope>NUCLEOTIDE SEQUENCE [LARGE SCALE GENOMIC DNA]</scope>
</reference>
<name>A0AAV4WE63_CAEEX</name>
<feature type="compositionally biased region" description="Basic and acidic residues" evidence="1">
    <location>
        <begin position="45"/>
        <end position="54"/>
    </location>
</feature>
<keyword evidence="3" id="KW-1185">Reference proteome</keyword>
<evidence type="ECO:0000313" key="3">
    <source>
        <dbReference type="Proteomes" id="UP001054945"/>
    </source>
</evidence>
<sequence length="110" mass="12284">MTGVTKESQFYTDRKKRGYILSQLYQSINPQRNGRRSLGTPKPDGLPDGRDRCYKKSPFPVSKGLKTAATTTTKKSFGRQPKKGGVAHWPSIASARCVQVEYTGGKKYKK</sequence>
<feature type="compositionally biased region" description="Low complexity" evidence="1">
    <location>
        <begin position="66"/>
        <end position="75"/>
    </location>
</feature>
<dbReference type="AlphaFoldDB" id="A0AAV4WE63"/>
<dbReference type="Proteomes" id="UP001054945">
    <property type="component" value="Unassembled WGS sequence"/>
</dbReference>
<gene>
    <name evidence="2" type="ORF">CEXT_262741</name>
</gene>
<feature type="region of interest" description="Disordered" evidence="1">
    <location>
        <begin position="26"/>
        <end position="85"/>
    </location>
</feature>
<accession>A0AAV4WE63</accession>
<proteinExistence type="predicted"/>